<gene>
    <name evidence="3" type="ORF">SAMN04488568_101307</name>
</gene>
<dbReference type="AlphaFoldDB" id="A0A1G9M352"/>
<name>A0A1G9M352_9PROT</name>
<evidence type="ECO:0000313" key="4">
    <source>
        <dbReference type="Proteomes" id="UP000199759"/>
    </source>
</evidence>
<dbReference type="Gene3D" id="2.40.160.10">
    <property type="entry name" value="Porin"/>
    <property type="match status" value="1"/>
</dbReference>
<dbReference type="Proteomes" id="UP000199759">
    <property type="component" value="Unassembled WGS sequence"/>
</dbReference>
<reference evidence="3 4" key="1">
    <citation type="submission" date="2016-10" db="EMBL/GenBank/DDBJ databases">
        <authorList>
            <person name="de Groot N.N."/>
        </authorList>
    </citation>
    <scope>NUCLEOTIDE SEQUENCE [LARGE SCALE GENOMIC DNA]</scope>
    <source>
        <strain evidence="3 4">DSM 16077</strain>
    </source>
</reference>
<accession>A0A1G9M352</accession>
<evidence type="ECO:0000256" key="1">
    <source>
        <dbReference type="SAM" id="Coils"/>
    </source>
</evidence>
<proteinExistence type="predicted"/>
<feature type="chain" id="PRO_5011597940" description="Porin" evidence="2">
    <location>
        <begin position="23"/>
        <end position="449"/>
    </location>
</feature>
<dbReference type="EMBL" id="FNHG01000001">
    <property type="protein sequence ID" value="SDL68628.1"/>
    <property type="molecule type" value="Genomic_DNA"/>
</dbReference>
<protein>
    <recommendedName>
        <fullName evidence="5">Porin</fullName>
    </recommendedName>
</protein>
<feature type="signal peptide" evidence="2">
    <location>
        <begin position="1"/>
        <end position="22"/>
    </location>
</feature>
<dbReference type="STRING" id="144026.SAMN04488568_101307"/>
<evidence type="ECO:0008006" key="5">
    <source>
        <dbReference type="Google" id="ProtNLM"/>
    </source>
</evidence>
<evidence type="ECO:0000313" key="3">
    <source>
        <dbReference type="EMBL" id="SDL68628.1"/>
    </source>
</evidence>
<keyword evidence="4" id="KW-1185">Reference proteome</keyword>
<sequence>MRHLLNAAALAGLTSIASPAFADDDLSSIRAEIDAMRSEYQSRISELENRLAEAETRAANAEATANSARTAVAAIPPAATVAPRAMPVSSASRTADNAFNPGISVVLNGQYAASSEDPDGAGVSGFALDEEAGRPERGFNLGESEIVLTANIDPSLYGNLTFALTPEGEAEVEEAYIQTTALGGGVTLRGGRLFSGIGYLNEVHGHNWSFSDQPLPYRALLGGQYGDDGVQLRWLAPLDQYVEFGAELYKGDSFPAGGAANGGTGTQAVWVRTGGDIGDSSSWLASASYMNAGADDRDIDGSSFTGDETLGILSLVYKWAPGGNRREQNLTLSGEYFFDTMEGEFDAVPISLDRSGWYAQGVYQFRRRWSVGLRYAALTPDSVPAALAGSVFDADGVDPWAATALLEFDTSEFGRLRAQFTHDETGPVANDEFRLQYTVIYGPHSAHRY</sequence>
<dbReference type="SUPFAM" id="SSF56935">
    <property type="entry name" value="Porins"/>
    <property type="match status" value="1"/>
</dbReference>
<keyword evidence="1" id="KW-0175">Coiled coil</keyword>
<organism evidence="3 4">
    <name type="scientific">Maricaulis salignorans</name>
    <dbReference type="NCBI Taxonomy" id="144026"/>
    <lineage>
        <taxon>Bacteria</taxon>
        <taxon>Pseudomonadati</taxon>
        <taxon>Pseudomonadota</taxon>
        <taxon>Alphaproteobacteria</taxon>
        <taxon>Maricaulales</taxon>
        <taxon>Maricaulaceae</taxon>
        <taxon>Maricaulis</taxon>
    </lineage>
</organism>
<feature type="coiled-coil region" evidence="1">
    <location>
        <begin position="30"/>
        <end position="71"/>
    </location>
</feature>
<dbReference type="RefSeq" id="WP_143024000.1">
    <property type="nucleotide sequence ID" value="NZ_FNHG01000001.1"/>
</dbReference>
<dbReference type="InterPro" id="IPR023614">
    <property type="entry name" value="Porin_dom_sf"/>
</dbReference>
<dbReference type="OrthoDB" id="9788733at2"/>
<evidence type="ECO:0000256" key="2">
    <source>
        <dbReference type="SAM" id="SignalP"/>
    </source>
</evidence>
<keyword evidence="2" id="KW-0732">Signal</keyword>